<dbReference type="InterPro" id="IPR005467">
    <property type="entry name" value="His_kinase_dom"/>
</dbReference>
<name>L7VW36_9BACT</name>
<evidence type="ECO:0000256" key="5">
    <source>
        <dbReference type="ARBA" id="ARBA00022777"/>
    </source>
</evidence>
<reference evidence="11" key="1">
    <citation type="submission" date="2012-09" db="EMBL/GenBank/DDBJ databases">
        <title>Metagenomic Characterization of a Microbial Community in Wastewater Detects High Levels of Antibiotic Resistance.</title>
        <authorList>
            <person name="Abrams M."/>
            <person name="Caldwell A."/>
            <person name="Vandaei E."/>
            <person name="Lee W."/>
            <person name="Perrott J."/>
            <person name="Khan S.Y."/>
            <person name="Ta J."/>
            <person name="Romero D."/>
            <person name="Nguyen V."/>
            <person name="Pourmand N."/>
            <person name="Ouverney C.C."/>
        </authorList>
    </citation>
    <scope>NUCLEOTIDE SEQUENCE</scope>
</reference>
<evidence type="ECO:0000259" key="9">
    <source>
        <dbReference type="PROSITE" id="PS50109"/>
    </source>
</evidence>
<dbReference type="PROSITE" id="PS50110">
    <property type="entry name" value="RESPONSE_REGULATORY"/>
    <property type="match status" value="1"/>
</dbReference>
<dbReference type="SMART" id="SM00388">
    <property type="entry name" value="HisKA"/>
    <property type="match status" value="1"/>
</dbReference>
<proteinExistence type="predicted"/>
<dbReference type="InterPro" id="IPR029016">
    <property type="entry name" value="GAF-like_dom_sf"/>
</dbReference>
<dbReference type="PANTHER" id="PTHR45339:SF1">
    <property type="entry name" value="HYBRID SIGNAL TRANSDUCTION HISTIDINE KINASE J"/>
    <property type="match status" value="1"/>
</dbReference>
<dbReference type="Gene3D" id="3.30.450.40">
    <property type="match status" value="1"/>
</dbReference>
<dbReference type="Gene3D" id="3.40.50.2300">
    <property type="match status" value="1"/>
</dbReference>
<evidence type="ECO:0000256" key="1">
    <source>
        <dbReference type="ARBA" id="ARBA00000085"/>
    </source>
</evidence>
<evidence type="ECO:0000256" key="6">
    <source>
        <dbReference type="ARBA" id="ARBA00023012"/>
    </source>
</evidence>
<evidence type="ECO:0000256" key="3">
    <source>
        <dbReference type="ARBA" id="ARBA00022553"/>
    </source>
</evidence>
<dbReference type="InterPro" id="IPR003018">
    <property type="entry name" value="GAF"/>
</dbReference>
<evidence type="ECO:0000256" key="8">
    <source>
        <dbReference type="SAM" id="Phobius"/>
    </source>
</evidence>
<protein>
    <recommendedName>
        <fullName evidence="2">histidine kinase</fullName>
        <ecNumber evidence="2">2.7.13.3</ecNumber>
    </recommendedName>
</protein>
<keyword evidence="3 7" id="KW-0597">Phosphoprotein</keyword>
<dbReference type="SUPFAM" id="SSF55781">
    <property type="entry name" value="GAF domain-like"/>
    <property type="match status" value="1"/>
</dbReference>
<keyword evidence="8" id="KW-0472">Membrane</keyword>
<dbReference type="InterPro" id="IPR036890">
    <property type="entry name" value="HATPase_C_sf"/>
</dbReference>
<dbReference type="SMART" id="SM00387">
    <property type="entry name" value="HATPase_c"/>
    <property type="match status" value="1"/>
</dbReference>
<dbReference type="CDD" id="cd00082">
    <property type="entry name" value="HisKA"/>
    <property type="match status" value="1"/>
</dbReference>
<dbReference type="InterPro" id="IPR004358">
    <property type="entry name" value="Sig_transdc_His_kin-like_C"/>
</dbReference>
<keyword evidence="5" id="KW-0418">Kinase</keyword>
<dbReference type="Pfam" id="PF01590">
    <property type="entry name" value="GAF"/>
    <property type="match status" value="1"/>
</dbReference>
<dbReference type="PANTHER" id="PTHR45339">
    <property type="entry name" value="HYBRID SIGNAL TRANSDUCTION HISTIDINE KINASE J"/>
    <property type="match status" value="1"/>
</dbReference>
<evidence type="ECO:0000256" key="2">
    <source>
        <dbReference type="ARBA" id="ARBA00012438"/>
    </source>
</evidence>
<dbReference type="SMART" id="SM00065">
    <property type="entry name" value="GAF"/>
    <property type="match status" value="1"/>
</dbReference>
<dbReference type="SUPFAM" id="SSF55874">
    <property type="entry name" value="ATPase domain of HSP90 chaperone/DNA topoisomerase II/histidine kinase"/>
    <property type="match status" value="1"/>
</dbReference>
<dbReference type="SMART" id="SM00448">
    <property type="entry name" value="REC"/>
    <property type="match status" value="1"/>
</dbReference>
<keyword evidence="6" id="KW-0902">Two-component regulatory system</keyword>
<sequence length="696" mass="76092">MTLTVGMSAAGSILLAPVFPAAVTYTVVILLPCLIKAVAIGTTDKLYLAILIISFAGFLCAVVSATAKLSIERSKALLRLGEADGRLREMNERLQTFASMRTLQLENQQVVLSNLMRNDEVRLGTKVTAMRVLVETLGLQGGVDRCGFWLLNDKKDAFTLTEVFVVADRAFVIPKKWDTPERIGIMLHKSSKQIIGIDDVTTANPLSNLTEDYYKPIGIVSTLQAPVVSHGELVGFVTCSSVRRRIEWSVDHKLFAAGIANLAALVLERHERLEVERSLQHANQTKNLFLANMSHEIRTPLNGVFGMADLLSRTVVSTQQRKLVETIQQSSRQLLSIVDDILDVSRIAKNALVLDAHEFDLDTCVVGAVELLADLARDKNIALSVFIDEPLRGTTRGDSGRLRQVLVNLVGNAIKFTPSGEVSVRVSASDGGASESLVRFDICDTGIGIDPAVQSSLFKPFAQADSSISRRFGGTGLGLAISQQLVSLMGGDISFTSVPNQGTSVWFTVRLSVKRRTEGHQCSDSIWVRPVADLPVRPAYVDDKYSVYRFGSSGPPQPSPVNAATANWKQRLNWNILVAEDNHVNQIVAEEYLRGFDCSVTIVENGALAVAAFESEPFDVILMDCQMPEMDGLAATRLIRALEREQNLPPVPIIAVTAHAREEDRQDCMDAGMNGFVSKPYCEADLAMALQQWGPR</sequence>
<dbReference type="Pfam" id="PF00072">
    <property type="entry name" value="Response_reg"/>
    <property type="match status" value="1"/>
</dbReference>
<dbReference type="EC" id="2.7.13.3" evidence="2"/>
<feature type="modified residue" description="4-aspartylphosphate" evidence="7">
    <location>
        <position position="624"/>
    </location>
</feature>
<feature type="domain" description="Histidine kinase" evidence="9">
    <location>
        <begin position="292"/>
        <end position="513"/>
    </location>
</feature>
<dbReference type="InterPro" id="IPR011006">
    <property type="entry name" value="CheY-like_superfamily"/>
</dbReference>
<dbReference type="SUPFAM" id="SSF47384">
    <property type="entry name" value="Homodimeric domain of signal transducing histidine kinase"/>
    <property type="match status" value="1"/>
</dbReference>
<feature type="transmembrane region" description="Helical" evidence="8">
    <location>
        <begin position="12"/>
        <end position="34"/>
    </location>
</feature>
<dbReference type="GO" id="GO:0000155">
    <property type="term" value="F:phosphorelay sensor kinase activity"/>
    <property type="evidence" value="ECO:0007669"/>
    <property type="project" value="InterPro"/>
</dbReference>
<evidence type="ECO:0000256" key="4">
    <source>
        <dbReference type="ARBA" id="ARBA00022679"/>
    </source>
</evidence>
<feature type="domain" description="Response regulatory" evidence="10">
    <location>
        <begin position="575"/>
        <end position="694"/>
    </location>
</feature>
<dbReference type="SUPFAM" id="SSF52172">
    <property type="entry name" value="CheY-like"/>
    <property type="match status" value="1"/>
</dbReference>
<evidence type="ECO:0000313" key="11">
    <source>
        <dbReference type="EMBL" id="AGC71258.1"/>
    </source>
</evidence>
<accession>L7VW36</accession>
<evidence type="ECO:0000259" key="10">
    <source>
        <dbReference type="PROSITE" id="PS50110"/>
    </source>
</evidence>
<dbReference type="InterPro" id="IPR036097">
    <property type="entry name" value="HisK_dim/P_sf"/>
</dbReference>
<feature type="transmembrane region" description="Helical" evidence="8">
    <location>
        <begin position="46"/>
        <end position="67"/>
    </location>
</feature>
<dbReference type="Pfam" id="PF00512">
    <property type="entry name" value="HisKA"/>
    <property type="match status" value="1"/>
</dbReference>
<dbReference type="Pfam" id="PF02518">
    <property type="entry name" value="HATPase_c"/>
    <property type="match status" value="1"/>
</dbReference>
<dbReference type="InterPro" id="IPR003661">
    <property type="entry name" value="HisK_dim/P_dom"/>
</dbReference>
<dbReference type="InterPro" id="IPR003594">
    <property type="entry name" value="HATPase_dom"/>
</dbReference>
<dbReference type="PRINTS" id="PR00344">
    <property type="entry name" value="BCTRLSENSOR"/>
</dbReference>
<keyword evidence="8" id="KW-0812">Transmembrane</keyword>
<evidence type="ECO:0000256" key="7">
    <source>
        <dbReference type="PROSITE-ProRule" id="PRU00169"/>
    </source>
</evidence>
<keyword evidence="8" id="KW-1133">Transmembrane helix</keyword>
<keyword evidence="4" id="KW-0808">Transferase</keyword>
<dbReference type="Gene3D" id="1.10.287.130">
    <property type="match status" value="1"/>
</dbReference>
<comment type="catalytic activity">
    <reaction evidence="1">
        <text>ATP + protein L-histidine = ADP + protein N-phospho-L-histidine.</text>
        <dbReference type="EC" id="2.7.13.3"/>
    </reaction>
</comment>
<dbReference type="CDD" id="cd16922">
    <property type="entry name" value="HATPase_EvgS-ArcB-TorS-like"/>
    <property type="match status" value="1"/>
</dbReference>
<dbReference type="CDD" id="cd17546">
    <property type="entry name" value="REC_hyHK_CKI1_RcsC-like"/>
    <property type="match status" value="1"/>
</dbReference>
<dbReference type="Gene3D" id="3.30.565.10">
    <property type="entry name" value="Histidine kinase-like ATPase, C-terminal domain"/>
    <property type="match status" value="1"/>
</dbReference>
<dbReference type="FunFam" id="3.30.565.10:FF:000010">
    <property type="entry name" value="Sensor histidine kinase RcsC"/>
    <property type="match status" value="1"/>
</dbReference>
<organism evidence="11">
    <name type="scientific">uncultured bacterium A1Q1_fos_75</name>
    <dbReference type="NCBI Taxonomy" id="1256589"/>
    <lineage>
        <taxon>Bacteria</taxon>
        <taxon>environmental samples</taxon>
    </lineage>
</organism>
<dbReference type="EMBL" id="JX649866">
    <property type="protein sequence ID" value="AGC71258.1"/>
    <property type="molecule type" value="Genomic_DNA"/>
</dbReference>
<dbReference type="InterPro" id="IPR001789">
    <property type="entry name" value="Sig_transdc_resp-reg_receiver"/>
</dbReference>
<dbReference type="PROSITE" id="PS50109">
    <property type="entry name" value="HIS_KIN"/>
    <property type="match status" value="1"/>
</dbReference>
<dbReference type="AlphaFoldDB" id="L7VW36"/>